<feature type="transmembrane region" description="Helical" evidence="5">
    <location>
        <begin position="245"/>
        <end position="265"/>
    </location>
</feature>
<feature type="transmembrane region" description="Helical" evidence="5">
    <location>
        <begin position="271"/>
        <end position="289"/>
    </location>
</feature>
<feature type="transmembrane region" description="Helical" evidence="5">
    <location>
        <begin position="7"/>
        <end position="27"/>
    </location>
</feature>
<protein>
    <recommendedName>
        <fullName evidence="6">EamA domain-containing protein</fullName>
    </recommendedName>
</protein>
<dbReference type="AlphaFoldDB" id="B8DQ28"/>
<dbReference type="PANTHER" id="PTHR32322">
    <property type="entry name" value="INNER MEMBRANE TRANSPORTER"/>
    <property type="match status" value="1"/>
</dbReference>
<dbReference type="SUPFAM" id="SSF103481">
    <property type="entry name" value="Multidrug resistance efflux transporter EmrE"/>
    <property type="match status" value="2"/>
</dbReference>
<feature type="domain" description="EamA" evidence="6">
    <location>
        <begin position="9"/>
        <end position="136"/>
    </location>
</feature>
<evidence type="ECO:0000313" key="7">
    <source>
        <dbReference type="EMBL" id="ACL08892.1"/>
    </source>
</evidence>
<keyword evidence="4 5" id="KW-0472">Membrane</keyword>
<name>B8DQ28_NITV9</name>
<dbReference type="Pfam" id="PF00892">
    <property type="entry name" value="EamA"/>
    <property type="match status" value="2"/>
</dbReference>
<keyword evidence="3 5" id="KW-1133">Transmembrane helix</keyword>
<feature type="transmembrane region" description="Helical" evidence="5">
    <location>
        <begin position="33"/>
        <end position="53"/>
    </location>
</feature>
<feature type="transmembrane region" description="Helical" evidence="5">
    <location>
        <begin position="180"/>
        <end position="201"/>
    </location>
</feature>
<keyword evidence="2 5" id="KW-0812">Transmembrane</keyword>
<evidence type="ECO:0000256" key="2">
    <source>
        <dbReference type="ARBA" id="ARBA00022692"/>
    </source>
</evidence>
<proteinExistence type="predicted"/>
<dbReference type="OrthoDB" id="9810556at2"/>
<gene>
    <name evidence="7" type="ordered locus">DvMF_1949</name>
</gene>
<dbReference type="InterPro" id="IPR000620">
    <property type="entry name" value="EamA_dom"/>
</dbReference>
<evidence type="ECO:0000256" key="5">
    <source>
        <dbReference type="SAM" id="Phobius"/>
    </source>
</evidence>
<dbReference type="InterPro" id="IPR050638">
    <property type="entry name" value="AA-Vitamin_Transporters"/>
</dbReference>
<dbReference type="EMBL" id="CP001197">
    <property type="protein sequence ID" value="ACL08892.1"/>
    <property type="molecule type" value="Genomic_DNA"/>
</dbReference>
<accession>B8DQ28</accession>
<organism evidence="7">
    <name type="scientific">Nitratidesulfovibrio vulgaris (strain DSM 19637 / Miyazaki F)</name>
    <name type="common">Desulfovibrio vulgaris</name>
    <dbReference type="NCBI Taxonomy" id="883"/>
    <lineage>
        <taxon>Bacteria</taxon>
        <taxon>Pseudomonadati</taxon>
        <taxon>Thermodesulfobacteriota</taxon>
        <taxon>Desulfovibrionia</taxon>
        <taxon>Desulfovibrionales</taxon>
        <taxon>Desulfovibrionaceae</taxon>
        <taxon>Nitratidesulfovibrio</taxon>
    </lineage>
</organism>
<reference evidence="7" key="1">
    <citation type="submission" date="2008-10" db="EMBL/GenBank/DDBJ databases">
        <title>Complete sequence of Desulfovibrio vulgaris str. 'Miyazaki F'.</title>
        <authorList>
            <person name="Lucas S."/>
            <person name="Copeland A."/>
            <person name="Lapidus A."/>
            <person name="Glavina del Rio T."/>
            <person name="Dalin E."/>
            <person name="Tice H."/>
            <person name="Bruce D."/>
            <person name="Goodwin L."/>
            <person name="Pitluck S."/>
            <person name="Sims D."/>
            <person name="Brettin T."/>
            <person name="Detter J.C."/>
            <person name="Han C."/>
            <person name="Larimer F."/>
            <person name="Land M."/>
            <person name="Hauser L."/>
            <person name="Kyrpides N."/>
            <person name="Mikhailova N."/>
            <person name="Hazen T.C."/>
            <person name="Richardson P."/>
        </authorList>
    </citation>
    <scope>NUCLEOTIDE SEQUENCE</scope>
    <source>
        <strain evidence="7">Miyazaki F</strain>
    </source>
</reference>
<evidence type="ECO:0000259" key="6">
    <source>
        <dbReference type="Pfam" id="PF00892"/>
    </source>
</evidence>
<dbReference type="eggNOG" id="COG0697">
    <property type="taxonomic scope" value="Bacteria"/>
</dbReference>
<feature type="domain" description="EamA" evidence="6">
    <location>
        <begin position="151"/>
        <end position="287"/>
    </location>
</feature>
<dbReference type="KEGG" id="dvm:DvMF_1949"/>
<feature type="transmembrane region" description="Helical" evidence="5">
    <location>
        <begin position="147"/>
        <end position="168"/>
    </location>
</feature>
<comment type="subcellular location">
    <subcellularLocation>
        <location evidence="1">Membrane</location>
        <topology evidence="1">Multi-pass membrane protein</topology>
    </subcellularLocation>
</comment>
<dbReference type="GO" id="GO:0016020">
    <property type="term" value="C:membrane"/>
    <property type="evidence" value="ECO:0007669"/>
    <property type="project" value="UniProtKB-SubCell"/>
</dbReference>
<feature type="transmembrane region" description="Helical" evidence="5">
    <location>
        <begin position="120"/>
        <end position="141"/>
    </location>
</feature>
<feature type="transmembrane region" description="Helical" evidence="5">
    <location>
        <begin position="91"/>
        <end position="113"/>
    </location>
</feature>
<dbReference type="HOGENOM" id="CLU_033863_5_2_7"/>
<dbReference type="STRING" id="883.DvMF_1949"/>
<dbReference type="InterPro" id="IPR037185">
    <property type="entry name" value="EmrE-like"/>
</dbReference>
<feature type="transmembrane region" description="Helical" evidence="5">
    <location>
        <begin position="65"/>
        <end position="85"/>
    </location>
</feature>
<sequence length="299" mass="30800">MRPVDLLRLLLLAAIWGSSFLFMRLVAPALGPLLTAELRVLLAGLALFAWFRATGTDIGLRANRSFFVIVGTVNSGVPFALFAYAALHIPAAYSAVLNATAPLFGVICAAVWLRERVTPARVVGLALGIAGVAVMVGVGPVQPTPQMLLAVGAGLAAPLCYGLAATYIKLHGAGIRPGAVAAGSQLGAALTLLPALPLWPAPALHDPALLSPLVLACTATLALVCGAVAYLLYFRLVEDTGPARALTVTLLIPVFGMGWGALFLGERITPAMAAGAACIVAGLVLLLDLRQLFRGRSVA</sequence>
<evidence type="ECO:0000256" key="4">
    <source>
        <dbReference type="ARBA" id="ARBA00023136"/>
    </source>
</evidence>
<evidence type="ECO:0000256" key="1">
    <source>
        <dbReference type="ARBA" id="ARBA00004141"/>
    </source>
</evidence>
<dbReference type="PANTHER" id="PTHR32322:SF9">
    <property type="entry name" value="AMINO-ACID METABOLITE EFFLUX PUMP-RELATED"/>
    <property type="match status" value="1"/>
</dbReference>
<dbReference type="Gene3D" id="1.10.3730.20">
    <property type="match status" value="2"/>
</dbReference>
<evidence type="ECO:0000256" key="3">
    <source>
        <dbReference type="ARBA" id="ARBA00022989"/>
    </source>
</evidence>
<feature type="transmembrane region" description="Helical" evidence="5">
    <location>
        <begin position="213"/>
        <end position="233"/>
    </location>
</feature>